<dbReference type="GO" id="GO:0006935">
    <property type="term" value="P:chemotaxis"/>
    <property type="evidence" value="ECO:0007669"/>
    <property type="project" value="UniProtKB-KW"/>
</dbReference>
<dbReference type="Gene3D" id="3.40.1550.10">
    <property type="entry name" value="CheC-like"/>
    <property type="match status" value="1"/>
</dbReference>
<dbReference type="InterPro" id="IPR038756">
    <property type="entry name" value="CheX-like"/>
</dbReference>
<dbReference type="PATRIC" id="fig|1286171.3.peg.68"/>
<evidence type="ECO:0000259" key="2">
    <source>
        <dbReference type="Pfam" id="PF13690"/>
    </source>
</evidence>
<dbReference type="SUPFAM" id="SSF103039">
    <property type="entry name" value="CheC-like"/>
    <property type="match status" value="1"/>
</dbReference>
<organism evidence="3 4">
    <name type="scientific">Peptoclostridium acidaminophilum DSM 3953</name>
    <dbReference type="NCBI Taxonomy" id="1286171"/>
    <lineage>
        <taxon>Bacteria</taxon>
        <taxon>Bacillati</taxon>
        <taxon>Bacillota</taxon>
        <taxon>Clostridia</taxon>
        <taxon>Peptostreptococcales</taxon>
        <taxon>Peptoclostridiaceae</taxon>
        <taxon>Peptoclostridium</taxon>
    </lineage>
</organism>
<dbReference type="OrthoDB" id="9788100at2"/>
<evidence type="ECO:0000313" key="4">
    <source>
        <dbReference type="Proteomes" id="UP000019591"/>
    </source>
</evidence>
<gene>
    <name evidence="3" type="ORF">EAL2_c00980</name>
</gene>
<sequence length="152" mass="16400">MEYIDSFVEAGSQILTSMAQLECNMREPYFIDNELNAENVVIMVGVTGELKGHAMLSMNEGLAKGIASKMMMGMPVETLDDMAKSALSELTNMVMGTTATKLEGKGLSIDITPPSLMTGERLSVSNDAIKTVCIPIETDLGDINFNVSIKNK</sequence>
<protein>
    <submittedName>
        <fullName evidence="3">CheC domain protein</fullName>
    </submittedName>
</protein>
<dbReference type="KEGG" id="eac:EAL2_c00980"/>
<evidence type="ECO:0000313" key="3">
    <source>
        <dbReference type="EMBL" id="AHM55435.1"/>
    </source>
</evidence>
<dbReference type="EMBL" id="CP007452">
    <property type="protein sequence ID" value="AHM55435.1"/>
    <property type="molecule type" value="Genomic_DNA"/>
</dbReference>
<proteinExistence type="predicted"/>
<keyword evidence="4" id="KW-1185">Reference proteome</keyword>
<dbReference type="Pfam" id="PF13690">
    <property type="entry name" value="CheX"/>
    <property type="match status" value="1"/>
</dbReference>
<dbReference type="STRING" id="1286171.EAL2_c00980"/>
<dbReference type="HOGENOM" id="CLU_116290_1_1_9"/>
<dbReference type="InterPro" id="IPR028976">
    <property type="entry name" value="CheC-like_sf"/>
</dbReference>
<dbReference type="PANTHER" id="PTHR39452">
    <property type="entry name" value="CHEY-P PHOSPHATASE CHEX"/>
    <property type="match status" value="1"/>
</dbReference>
<feature type="domain" description="Chemotaxis phosphatase CheX-like" evidence="2">
    <location>
        <begin position="40"/>
        <end position="137"/>
    </location>
</feature>
<keyword evidence="1" id="KW-0145">Chemotaxis</keyword>
<accession>W8T3M9</accession>
<dbReference type="CDD" id="cd17906">
    <property type="entry name" value="CheX"/>
    <property type="match status" value="1"/>
</dbReference>
<evidence type="ECO:0000256" key="1">
    <source>
        <dbReference type="ARBA" id="ARBA00022500"/>
    </source>
</evidence>
<dbReference type="PANTHER" id="PTHR39452:SF1">
    <property type="entry name" value="CHEY-P PHOSPHATASE CHEX"/>
    <property type="match status" value="1"/>
</dbReference>
<dbReference type="eggNOG" id="COG1406">
    <property type="taxonomic scope" value="Bacteria"/>
</dbReference>
<dbReference type="Proteomes" id="UP000019591">
    <property type="component" value="Chromosome"/>
</dbReference>
<name>W8T3M9_PEPAC</name>
<dbReference type="InterPro" id="IPR028051">
    <property type="entry name" value="CheX-like_dom"/>
</dbReference>
<dbReference type="AlphaFoldDB" id="W8T3M9"/>
<dbReference type="RefSeq" id="WP_051489050.1">
    <property type="nucleotide sequence ID" value="NZ_CP007452.1"/>
</dbReference>
<reference evidence="3 4" key="1">
    <citation type="journal article" date="2014" name="Genome Announc.">
        <title>Complete Genome Sequence of Amino Acid-Utilizing Eubacterium acidaminophilum al-2 (DSM 3953).</title>
        <authorList>
            <person name="Poehlein A."/>
            <person name="Andreesen J.R."/>
            <person name="Daniel R."/>
        </authorList>
    </citation>
    <scope>NUCLEOTIDE SEQUENCE [LARGE SCALE GENOMIC DNA]</scope>
    <source>
        <strain evidence="3 4">DSM 3953</strain>
    </source>
</reference>